<dbReference type="InterPro" id="IPR018710">
    <property type="entry name" value="DUF2232"/>
</dbReference>
<dbReference type="PANTHER" id="PTHR41324">
    <property type="entry name" value="MEMBRANE PROTEIN-RELATED"/>
    <property type="match status" value="1"/>
</dbReference>
<name>A0A940NLV7_9BACI</name>
<gene>
    <name evidence="2" type="ORF">J5Y03_06855</name>
</gene>
<dbReference type="AlphaFoldDB" id="A0A940NLV7"/>
<feature type="transmembrane region" description="Helical" evidence="1">
    <location>
        <begin position="6"/>
        <end position="24"/>
    </location>
</feature>
<dbReference type="EMBL" id="JAGIYQ010000004">
    <property type="protein sequence ID" value="MBP0724911.1"/>
    <property type="molecule type" value="Genomic_DNA"/>
</dbReference>
<organism evidence="2 3">
    <name type="scientific">Gottfriedia endophytica</name>
    <dbReference type="NCBI Taxonomy" id="2820819"/>
    <lineage>
        <taxon>Bacteria</taxon>
        <taxon>Bacillati</taxon>
        <taxon>Bacillota</taxon>
        <taxon>Bacilli</taxon>
        <taxon>Bacillales</taxon>
        <taxon>Bacillaceae</taxon>
        <taxon>Gottfriedia</taxon>
    </lineage>
</organism>
<dbReference type="PANTHER" id="PTHR41324:SF1">
    <property type="entry name" value="DUF2232 DOMAIN-CONTAINING PROTEIN"/>
    <property type="match status" value="1"/>
</dbReference>
<proteinExistence type="predicted"/>
<dbReference type="Pfam" id="PF09991">
    <property type="entry name" value="DUF2232"/>
    <property type="match status" value="1"/>
</dbReference>
<feature type="transmembrane region" description="Helical" evidence="1">
    <location>
        <begin position="213"/>
        <end position="230"/>
    </location>
</feature>
<keyword evidence="1" id="KW-0472">Membrane</keyword>
<evidence type="ECO:0000313" key="2">
    <source>
        <dbReference type="EMBL" id="MBP0724911.1"/>
    </source>
</evidence>
<feature type="transmembrane region" description="Helical" evidence="1">
    <location>
        <begin position="171"/>
        <end position="192"/>
    </location>
</feature>
<keyword evidence="3" id="KW-1185">Reference proteome</keyword>
<dbReference type="Proteomes" id="UP000682134">
    <property type="component" value="Unassembled WGS sequence"/>
</dbReference>
<feature type="transmembrane region" description="Helical" evidence="1">
    <location>
        <begin position="55"/>
        <end position="88"/>
    </location>
</feature>
<feature type="transmembrane region" description="Helical" evidence="1">
    <location>
        <begin position="236"/>
        <end position="264"/>
    </location>
</feature>
<evidence type="ECO:0000313" key="3">
    <source>
        <dbReference type="Proteomes" id="UP000682134"/>
    </source>
</evidence>
<keyword evidence="1" id="KW-0812">Transmembrane</keyword>
<reference evidence="2" key="1">
    <citation type="submission" date="2021-04" db="EMBL/GenBank/DDBJ databases">
        <title>Genome seq and assembly of Bacillus sp.</title>
        <authorList>
            <person name="Chhetri G."/>
        </authorList>
    </citation>
    <scope>NUCLEOTIDE SEQUENCE</scope>
    <source>
        <strain evidence="2">RG28</strain>
    </source>
</reference>
<keyword evidence="1" id="KW-1133">Transmembrane helix</keyword>
<feature type="transmembrane region" description="Helical" evidence="1">
    <location>
        <begin position="100"/>
        <end position="119"/>
    </location>
</feature>
<feature type="transmembrane region" description="Helical" evidence="1">
    <location>
        <begin position="276"/>
        <end position="302"/>
    </location>
</feature>
<protein>
    <submittedName>
        <fullName evidence="2">YybS family protein</fullName>
    </submittedName>
</protein>
<evidence type="ECO:0000256" key="1">
    <source>
        <dbReference type="SAM" id="Phobius"/>
    </source>
</evidence>
<comment type="caution">
    <text evidence="2">The sequence shown here is derived from an EMBL/GenBank/DDBJ whole genome shotgun (WGS) entry which is preliminary data.</text>
</comment>
<dbReference type="RefSeq" id="WP_209403952.1">
    <property type="nucleotide sequence ID" value="NZ_JAGIYQ010000004.1"/>
</dbReference>
<accession>A0A940NLV7</accession>
<sequence length="308" mass="34714">MKNTRLVTEGAILLAIYSVLILAYRYIPFLSLILTFIMPLPFILFSIKYTLKESFIICACALGLTVIISSVSILPTTFMFSTVGILIGYLINKKRSKEEILLSSTFLYLIHIVLIYSLAKLFFNIDFVKEITNSMNEAIKQSQSISAGLGLNSNKASLDQFKMVIKLIPSMLPTLLLMCSFLLSLLTQVLTFPLIKRLGFNVPIFKPFREFKLPLGFVWVFFAVFILSFFKSQPGSFFSLAILNISYLLEIALVIQGFAVIFNFCYSRQLSKAIPIIILIMCLLIPNALFIVSLIGIIGMGFNSRIRK</sequence>